<feature type="compositionally biased region" description="Polar residues" evidence="1">
    <location>
        <begin position="8"/>
        <end position="19"/>
    </location>
</feature>
<dbReference type="AlphaFoldDB" id="X8JJF0"/>
<evidence type="ECO:0000256" key="1">
    <source>
        <dbReference type="SAM" id="MobiDB-lite"/>
    </source>
</evidence>
<accession>X8JJF0</accession>
<evidence type="ECO:0000313" key="2">
    <source>
        <dbReference type="EMBL" id="EUC63108.1"/>
    </source>
</evidence>
<comment type="caution">
    <text evidence="2">The sequence shown here is derived from an EMBL/GenBank/DDBJ whole genome shotgun (WGS) entry which is preliminary data.</text>
</comment>
<sequence length="443" mass="50031">MDLDEAMSQASSPRASNDSLVPEDVPTQATYDIDEPAIEPLLRNRPPTQVYKSRASESILMPYNLRRAPLRRPSPALMHSCEDCTLRAPSPETTIDDYLLDNWLDPPMFRPTPPVPSEYDPSGTPLPATPLCNTPEPDEMPLDFDPGENHRFFANLYEDARSDMGDDENFGFEFGHEEFEGREDVGEDAEQFAEEEGAEVDGDDEQDMEDNEQGLFANAEAGPGDEGAEIQDLDNNDDDNEDPNEDESAAAFQEHPILRNIYLRTYIDLVFHHATKEQIQKNLASHKLALEAAAQVGELPRDLLEGLIKMPLTIRSLERRLGMDTTWSICIYTLCEGCGTRYSPEQIKLAQHPRCTHLIGGDTCNTALYTNVTLCDGTRKRNPIRSCPYIPLGGSVEHVLLRPGMKEMMQEWRRGDPNNCAEDMAPRDRDYWGEHAPEKIWRY</sequence>
<feature type="compositionally biased region" description="Acidic residues" evidence="1">
    <location>
        <begin position="185"/>
        <end position="212"/>
    </location>
</feature>
<feature type="compositionally biased region" description="Acidic residues" evidence="1">
    <location>
        <begin position="226"/>
        <end position="248"/>
    </location>
</feature>
<feature type="region of interest" description="Disordered" evidence="1">
    <location>
        <begin position="180"/>
        <end position="252"/>
    </location>
</feature>
<reference evidence="3" key="1">
    <citation type="journal article" date="2014" name="Genome Announc.">
        <title>Draft genome sequence of the plant-pathogenic soil fungus Rhizoctonia solani anastomosis group 3 strain Rhs1AP.</title>
        <authorList>
            <person name="Cubeta M.A."/>
            <person name="Thomas E."/>
            <person name="Dean R.A."/>
            <person name="Jabaji S."/>
            <person name="Neate S.M."/>
            <person name="Tavantzis S."/>
            <person name="Toda T."/>
            <person name="Vilgalys R."/>
            <person name="Bharathan N."/>
            <person name="Fedorova-Abrams N."/>
            <person name="Pakala S.B."/>
            <person name="Pakala S.M."/>
            <person name="Zafar N."/>
            <person name="Joardar V."/>
            <person name="Losada L."/>
            <person name="Nierman W.C."/>
        </authorList>
    </citation>
    <scope>NUCLEOTIDE SEQUENCE [LARGE SCALE GENOMIC DNA]</scope>
    <source>
        <strain evidence="3">AG-3</strain>
    </source>
</reference>
<feature type="region of interest" description="Disordered" evidence="1">
    <location>
        <begin position="1"/>
        <end position="40"/>
    </location>
</feature>
<evidence type="ECO:0000313" key="3">
    <source>
        <dbReference type="Proteomes" id="UP000030108"/>
    </source>
</evidence>
<feature type="non-terminal residue" evidence="2">
    <location>
        <position position="443"/>
    </location>
</feature>
<gene>
    <name evidence="2" type="ORF">RSOL_479490</name>
</gene>
<dbReference type="OrthoDB" id="3248986at2759"/>
<organism evidence="2 3">
    <name type="scientific">Rhizoctonia solani AG-3 Rhs1AP</name>
    <dbReference type="NCBI Taxonomy" id="1086054"/>
    <lineage>
        <taxon>Eukaryota</taxon>
        <taxon>Fungi</taxon>
        <taxon>Dikarya</taxon>
        <taxon>Basidiomycota</taxon>
        <taxon>Agaricomycotina</taxon>
        <taxon>Agaricomycetes</taxon>
        <taxon>Cantharellales</taxon>
        <taxon>Ceratobasidiaceae</taxon>
        <taxon>Rhizoctonia</taxon>
    </lineage>
</organism>
<protein>
    <submittedName>
        <fullName evidence="2">Uncharacterized protein</fullName>
    </submittedName>
</protein>
<dbReference type="EMBL" id="JATN01000316">
    <property type="protein sequence ID" value="EUC63108.1"/>
    <property type="molecule type" value="Genomic_DNA"/>
</dbReference>
<dbReference type="Proteomes" id="UP000030108">
    <property type="component" value="Unassembled WGS sequence"/>
</dbReference>
<proteinExistence type="predicted"/>
<name>X8JJF0_9AGAM</name>